<gene>
    <name evidence="1" type="ORF">BUALT_Bualt04G0081000</name>
</gene>
<dbReference type="Proteomes" id="UP000826271">
    <property type="component" value="Unassembled WGS sequence"/>
</dbReference>
<protein>
    <submittedName>
        <fullName evidence="1">Uncharacterized protein</fullName>
    </submittedName>
</protein>
<name>A0AAV6XVB0_9LAMI</name>
<evidence type="ECO:0000313" key="1">
    <source>
        <dbReference type="EMBL" id="KAG8384082.1"/>
    </source>
</evidence>
<comment type="caution">
    <text evidence="1">The sequence shown here is derived from an EMBL/GenBank/DDBJ whole genome shotgun (WGS) entry which is preliminary data.</text>
</comment>
<sequence length="288" mass="33499">MKVPPVLQFGILEPATIKVLLAYKGTKYEENSTDMFGEDDEWILVTTRQQKRHFVEKLHLFFLNKSHSPKLGTFNPKAYKLLEKSGYDFINPSDLEKLEPELTGEKIHGLKKAQHKLRKHGYHHIPTRSDDKGKQLSGNRVCLFDRLGTSTTPTSFFKRLGVSSRPQSSVFNRLGGGNIQQQKTRNLGWKMDMMELRIFWFRSEHHNKRTLEFGEAPEQKSAHLCRLGQGSSVGEAATKDWLVDRQYGVFDFEVVFVVFDDERWNRLRLILEIHLSPNLYKEIIMHQI</sequence>
<proteinExistence type="predicted"/>
<dbReference type="EMBL" id="WHWC01000004">
    <property type="protein sequence ID" value="KAG8384082.1"/>
    <property type="molecule type" value="Genomic_DNA"/>
</dbReference>
<dbReference type="AlphaFoldDB" id="A0AAV6XVB0"/>
<keyword evidence="2" id="KW-1185">Reference proteome</keyword>
<organism evidence="1 2">
    <name type="scientific">Buddleja alternifolia</name>
    <dbReference type="NCBI Taxonomy" id="168488"/>
    <lineage>
        <taxon>Eukaryota</taxon>
        <taxon>Viridiplantae</taxon>
        <taxon>Streptophyta</taxon>
        <taxon>Embryophyta</taxon>
        <taxon>Tracheophyta</taxon>
        <taxon>Spermatophyta</taxon>
        <taxon>Magnoliopsida</taxon>
        <taxon>eudicotyledons</taxon>
        <taxon>Gunneridae</taxon>
        <taxon>Pentapetalae</taxon>
        <taxon>asterids</taxon>
        <taxon>lamiids</taxon>
        <taxon>Lamiales</taxon>
        <taxon>Scrophulariaceae</taxon>
        <taxon>Buddlejeae</taxon>
        <taxon>Buddleja</taxon>
    </lineage>
</organism>
<evidence type="ECO:0000313" key="2">
    <source>
        <dbReference type="Proteomes" id="UP000826271"/>
    </source>
</evidence>
<accession>A0AAV6XVB0</accession>
<reference evidence="1" key="1">
    <citation type="submission" date="2019-10" db="EMBL/GenBank/DDBJ databases">
        <authorList>
            <person name="Zhang R."/>
            <person name="Pan Y."/>
            <person name="Wang J."/>
            <person name="Ma R."/>
            <person name="Yu S."/>
        </authorList>
    </citation>
    <scope>NUCLEOTIDE SEQUENCE</scope>
    <source>
        <strain evidence="1">LA-IB0</strain>
        <tissue evidence="1">Leaf</tissue>
    </source>
</reference>